<comment type="caution">
    <text evidence="1">The sequence shown here is derived from an EMBL/GenBank/DDBJ whole genome shotgun (WGS) entry which is preliminary data.</text>
</comment>
<evidence type="ECO:0000313" key="2">
    <source>
        <dbReference type="Proteomes" id="UP001597183"/>
    </source>
</evidence>
<dbReference type="InterPro" id="IPR018697">
    <property type="entry name" value="DUF2199"/>
</dbReference>
<sequence length="299" mass="33167">MSSDTVGHPTGCSCCAAPLDPLDFDVRIVDADPILALTEEQRAEVRGGRSLREADGIGAFIRCLMPIRLTGGGRLTYSAWLKVPAEQFRHAREIWQTAEYPNLTLTGEMANAIQPFTEIYGEPASAAIRDADSLPYLSAPEGTLLWRVLNEVWDRDDVLSRIADALPVTVRERITTDWSILRTAGLAPRRRGDEFRFVGPGRTVVLDMFNTPPEAGADGAIARFTDGAPAQRDGESTETHRDVRYHAFWLTTQVRGRTQYEFFGYAAVPGSIACVICMYDVPADLAWAQETWRSLRHHG</sequence>
<dbReference type="Proteomes" id="UP001597183">
    <property type="component" value="Unassembled WGS sequence"/>
</dbReference>
<organism evidence="1 2">
    <name type="scientific">Actinoplanes sichuanensis</name>
    <dbReference type="NCBI Taxonomy" id="512349"/>
    <lineage>
        <taxon>Bacteria</taxon>
        <taxon>Bacillati</taxon>
        <taxon>Actinomycetota</taxon>
        <taxon>Actinomycetes</taxon>
        <taxon>Micromonosporales</taxon>
        <taxon>Micromonosporaceae</taxon>
        <taxon>Actinoplanes</taxon>
    </lineage>
</organism>
<accession>A0ABW4ARR4</accession>
<dbReference type="Pfam" id="PF09965">
    <property type="entry name" value="DUF2199"/>
    <property type="match status" value="1"/>
</dbReference>
<protein>
    <submittedName>
        <fullName evidence="1">DUF2199 domain-containing protein</fullName>
    </submittedName>
</protein>
<evidence type="ECO:0000313" key="1">
    <source>
        <dbReference type="EMBL" id="MFD1372658.1"/>
    </source>
</evidence>
<proteinExistence type="predicted"/>
<dbReference type="EMBL" id="JBHTMK010000059">
    <property type="protein sequence ID" value="MFD1372658.1"/>
    <property type="molecule type" value="Genomic_DNA"/>
</dbReference>
<reference evidence="2" key="1">
    <citation type="journal article" date="2019" name="Int. J. Syst. Evol. Microbiol.">
        <title>The Global Catalogue of Microorganisms (GCM) 10K type strain sequencing project: providing services to taxonomists for standard genome sequencing and annotation.</title>
        <authorList>
            <consortium name="The Broad Institute Genomics Platform"/>
            <consortium name="The Broad Institute Genome Sequencing Center for Infectious Disease"/>
            <person name="Wu L."/>
            <person name="Ma J."/>
        </authorList>
    </citation>
    <scope>NUCLEOTIDE SEQUENCE [LARGE SCALE GENOMIC DNA]</scope>
    <source>
        <strain evidence="2">CCM 7526</strain>
    </source>
</reference>
<dbReference type="RefSeq" id="WP_317792712.1">
    <property type="nucleotide sequence ID" value="NZ_AP028461.1"/>
</dbReference>
<name>A0ABW4ARR4_9ACTN</name>
<keyword evidence="2" id="KW-1185">Reference proteome</keyword>
<gene>
    <name evidence="1" type="ORF">ACFQ5G_45660</name>
</gene>